<sequence>TAEGDAVGGDDAGLDDGVLLPGEGLPEEADLLHGGRPEADEEEAEEAGGDVEGGDDADGEVELHHDDAEHGGQEEARHEGAHRELLPPRRHALVRERALHGRRLVFVLLRSGDGAPVAARPVSPPELARLHHLHVVSRGRVRAGGVLHGGGHVPANLARERRTTDASFLRRGSRAEVHAGGRSLWLVYMQGSRGASTAPLR</sequence>
<reference evidence="3" key="2">
    <citation type="journal article" date="2017" name="Nat. Plants">
        <title>The Aegilops tauschii genome reveals multiple impacts of transposons.</title>
        <authorList>
            <person name="Zhao G."/>
            <person name="Zou C."/>
            <person name="Li K."/>
            <person name="Wang K."/>
            <person name="Li T."/>
            <person name="Gao L."/>
            <person name="Zhang X."/>
            <person name="Wang H."/>
            <person name="Yang Z."/>
            <person name="Liu X."/>
            <person name="Jiang W."/>
            <person name="Mao L."/>
            <person name="Kong X."/>
            <person name="Jiao Y."/>
            <person name="Jia J."/>
        </authorList>
    </citation>
    <scope>NUCLEOTIDE SEQUENCE [LARGE SCALE GENOMIC DNA]</scope>
    <source>
        <strain evidence="3">cv. AL8/78</strain>
    </source>
</reference>
<feature type="compositionally biased region" description="Gly residues" evidence="1">
    <location>
        <begin position="1"/>
        <end position="11"/>
    </location>
</feature>
<feature type="compositionally biased region" description="Basic and acidic residues" evidence="1">
    <location>
        <begin position="61"/>
        <end position="88"/>
    </location>
</feature>
<evidence type="ECO:0000313" key="2">
    <source>
        <dbReference type="EnsemblPlants" id="AET2Gv20844000.1"/>
    </source>
</evidence>
<feature type="region of interest" description="Disordered" evidence="1">
    <location>
        <begin position="1"/>
        <end position="88"/>
    </location>
</feature>
<proteinExistence type="predicted"/>
<keyword evidence="3" id="KW-1185">Reference proteome</keyword>
<feature type="compositionally biased region" description="Acidic residues" evidence="1">
    <location>
        <begin position="39"/>
        <end position="60"/>
    </location>
</feature>
<name>A0A453CH27_AEGTS</name>
<dbReference type="Gramene" id="AET2Gv20844000.1">
    <property type="protein sequence ID" value="AET2Gv20844000.1"/>
    <property type="gene ID" value="AET2Gv20844000"/>
</dbReference>
<dbReference type="EnsemblPlants" id="AET2Gv20844000.1">
    <property type="protein sequence ID" value="AET2Gv20844000.1"/>
    <property type="gene ID" value="AET2Gv20844000"/>
</dbReference>
<reference evidence="3" key="1">
    <citation type="journal article" date="2014" name="Science">
        <title>Ancient hybridizations among the ancestral genomes of bread wheat.</title>
        <authorList>
            <consortium name="International Wheat Genome Sequencing Consortium,"/>
            <person name="Marcussen T."/>
            <person name="Sandve S.R."/>
            <person name="Heier L."/>
            <person name="Spannagl M."/>
            <person name="Pfeifer M."/>
            <person name="Jakobsen K.S."/>
            <person name="Wulff B.B."/>
            <person name="Steuernagel B."/>
            <person name="Mayer K.F."/>
            <person name="Olsen O.A."/>
        </authorList>
    </citation>
    <scope>NUCLEOTIDE SEQUENCE [LARGE SCALE GENOMIC DNA]</scope>
    <source>
        <strain evidence="3">cv. AL8/78</strain>
    </source>
</reference>
<organism evidence="2 3">
    <name type="scientific">Aegilops tauschii subsp. strangulata</name>
    <name type="common">Goatgrass</name>
    <dbReference type="NCBI Taxonomy" id="200361"/>
    <lineage>
        <taxon>Eukaryota</taxon>
        <taxon>Viridiplantae</taxon>
        <taxon>Streptophyta</taxon>
        <taxon>Embryophyta</taxon>
        <taxon>Tracheophyta</taxon>
        <taxon>Spermatophyta</taxon>
        <taxon>Magnoliopsida</taxon>
        <taxon>Liliopsida</taxon>
        <taxon>Poales</taxon>
        <taxon>Poaceae</taxon>
        <taxon>BOP clade</taxon>
        <taxon>Pooideae</taxon>
        <taxon>Triticodae</taxon>
        <taxon>Triticeae</taxon>
        <taxon>Triticinae</taxon>
        <taxon>Aegilops</taxon>
    </lineage>
</organism>
<reference evidence="2" key="4">
    <citation type="submission" date="2019-03" db="UniProtKB">
        <authorList>
            <consortium name="EnsemblPlants"/>
        </authorList>
    </citation>
    <scope>IDENTIFICATION</scope>
</reference>
<reference evidence="2" key="3">
    <citation type="journal article" date="2017" name="Nature">
        <title>Genome sequence of the progenitor of the wheat D genome Aegilops tauschii.</title>
        <authorList>
            <person name="Luo M.C."/>
            <person name="Gu Y.Q."/>
            <person name="Puiu D."/>
            <person name="Wang H."/>
            <person name="Twardziok S.O."/>
            <person name="Deal K.R."/>
            <person name="Huo N."/>
            <person name="Zhu T."/>
            <person name="Wang L."/>
            <person name="Wang Y."/>
            <person name="McGuire P.E."/>
            <person name="Liu S."/>
            <person name="Long H."/>
            <person name="Ramasamy R.K."/>
            <person name="Rodriguez J.C."/>
            <person name="Van S.L."/>
            <person name="Yuan L."/>
            <person name="Wang Z."/>
            <person name="Xia Z."/>
            <person name="Xiao L."/>
            <person name="Anderson O.D."/>
            <person name="Ouyang S."/>
            <person name="Liang Y."/>
            <person name="Zimin A.V."/>
            <person name="Pertea G."/>
            <person name="Qi P."/>
            <person name="Bennetzen J.L."/>
            <person name="Dai X."/>
            <person name="Dawson M.W."/>
            <person name="Muller H.G."/>
            <person name="Kugler K."/>
            <person name="Rivarola-Duarte L."/>
            <person name="Spannagl M."/>
            <person name="Mayer K.F.X."/>
            <person name="Lu F.H."/>
            <person name="Bevan M.W."/>
            <person name="Leroy P."/>
            <person name="Li P."/>
            <person name="You F.M."/>
            <person name="Sun Q."/>
            <person name="Liu Z."/>
            <person name="Lyons E."/>
            <person name="Wicker T."/>
            <person name="Salzberg S.L."/>
            <person name="Devos K.M."/>
            <person name="Dvorak J."/>
        </authorList>
    </citation>
    <scope>NUCLEOTIDE SEQUENCE [LARGE SCALE GENOMIC DNA]</scope>
    <source>
        <strain evidence="2">cv. AL8/78</strain>
    </source>
</reference>
<reference evidence="2" key="5">
    <citation type="journal article" date="2021" name="G3 (Bethesda)">
        <title>Aegilops tauschii genome assembly Aet v5.0 features greater sequence contiguity and improved annotation.</title>
        <authorList>
            <person name="Wang L."/>
            <person name="Zhu T."/>
            <person name="Rodriguez J.C."/>
            <person name="Deal K.R."/>
            <person name="Dubcovsky J."/>
            <person name="McGuire P.E."/>
            <person name="Lux T."/>
            <person name="Spannagl M."/>
            <person name="Mayer K.F.X."/>
            <person name="Baldrich P."/>
            <person name="Meyers B.C."/>
            <person name="Huo N."/>
            <person name="Gu Y.Q."/>
            <person name="Zhou H."/>
            <person name="Devos K.M."/>
            <person name="Bennetzen J.L."/>
            <person name="Unver T."/>
            <person name="Budak H."/>
            <person name="Gulick P.J."/>
            <person name="Galiba G."/>
            <person name="Kalapos B."/>
            <person name="Nelson D.R."/>
            <person name="Li P."/>
            <person name="You F.M."/>
            <person name="Luo M.C."/>
            <person name="Dvorak J."/>
        </authorList>
    </citation>
    <scope>NUCLEOTIDE SEQUENCE [LARGE SCALE GENOMIC DNA]</scope>
    <source>
        <strain evidence="2">cv. AL8/78</strain>
    </source>
</reference>
<dbReference type="AlphaFoldDB" id="A0A453CH27"/>
<dbReference type="Proteomes" id="UP000015105">
    <property type="component" value="Chromosome 2D"/>
</dbReference>
<evidence type="ECO:0000256" key="1">
    <source>
        <dbReference type="SAM" id="MobiDB-lite"/>
    </source>
</evidence>
<protein>
    <submittedName>
        <fullName evidence="2">Uncharacterized protein</fullName>
    </submittedName>
</protein>
<evidence type="ECO:0000313" key="3">
    <source>
        <dbReference type="Proteomes" id="UP000015105"/>
    </source>
</evidence>
<accession>A0A453CH27</accession>